<keyword evidence="3" id="KW-1185">Reference proteome</keyword>
<dbReference type="InterPro" id="IPR056908">
    <property type="entry name" value="Gp80-like"/>
</dbReference>
<evidence type="ECO:0000313" key="1">
    <source>
        <dbReference type="EMBL" id="OWK36883.1"/>
    </source>
</evidence>
<name>A0A225D5Y5_9BACT</name>
<evidence type="ECO:0008006" key="4">
    <source>
        <dbReference type="Google" id="ProtNLM"/>
    </source>
</evidence>
<reference evidence="3" key="1">
    <citation type="submission" date="2017-06" db="EMBL/GenBank/DDBJ databases">
        <title>Genome analysis of Fimbriiglobus ruber SP5, the first member of the order Planctomycetales with confirmed chitinolytic capability.</title>
        <authorList>
            <person name="Ravin N.V."/>
            <person name="Rakitin A.L."/>
            <person name="Ivanova A.A."/>
            <person name="Beletsky A.V."/>
            <person name="Kulichevskaya I.S."/>
            <person name="Mardanov A.V."/>
            <person name="Dedysh S.N."/>
        </authorList>
    </citation>
    <scope>NUCLEOTIDE SEQUENCE [LARGE SCALE GENOMIC DNA]</scope>
    <source>
        <strain evidence="3">SP5</strain>
    </source>
</reference>
<dbReference type="Proteomes" id="UP000214646">
    <property type="component" value="Unassembled WGS sequence"/>
</dbReference>
<dbReference type="EMBL" id="NIDE01000015">
    <property type="protein sequence ID" value="OWK37000.1"/>
    <property type="molecule type" value="Genomic_DNA"/>
</dbReference>
<organism evidence="2 3">
    <name type="scientific">Fimbriiglobus ruber</name>
    <dbReference type="NCBI Taxonomy" id="1908690"/>
    <lineage>
        <taxon>Bacteria</taxon>
        <taxon>Pseudomonadati</taxon>
        <taxon>Planctomycetota</taxon>
        <taxon>Planctomycetia</taxon>
        <taxon>Gemmatales</taxon>
        <taxon>Gemmataceae</taxon>
        <taxon>Fimbriiglobus</taxon>
    </lineage>
</organism>
<dbReference type="RefSeq" id="WP_088258580.1">
    <property type="nucleotide sequence ID" value="NZ_NIDE01000015.1"/>
</dbReference>
<protein>
    <recommendedName>
        <fullName evidence="4">Phage protein</fullName>
    </recommendedName>
</protein>
<dbReference type="OrthoDB" id="6171543at2"/>
<gene>
    <name evidence="2" type="ORF">FRUB_07922</name>
    <name evidence="1" type="ORF">FRUB_07935</name>
</gene>
<sequence>MTGTNPTFAGDLLALIFNATTIANIAINATSSPITNVYVSLHTADPTSGTQATSEAAYTSYARVGVARTSGGWTVSTNTVVPVATISFPAATGGTETESYAGLGQSASGSTLLFFAGAISPTIAVSNGVTPQLSTSSTLTLS</sequence>
<accession>A0A225D5Y5</accession>
<dbReference type="EMBL" id="NIDE01000016">
    <property type="protein sequence ID" value="OWK36883.1"/>
    <property type="molecule type" value="Genomic_DNA"/>
</dbReference>
<comment type="caution">
    <text evidence="2">The sequence shown here is derived from an EMBL/GenBank/DDBJ whole genome shotgun (WGS) entry which is preliminary data.</text>
</comment>
<reference evidence="2" key="2">
    <citation type="journal article" date="2018" name="Appl. Environ. Microbiol.">
        <title>Genome Analysis of Fimbriiglobus ruber SP5(T), a Planctomycete with Confirmed Chitinolytic Capability.</title>
        <authorList>
            <person name="Ravin N.V."/>
            <person name="Rakitin A.L."/>
            <person name="Ivanova A.A."/>
            <person name="Beletsky A.V."/>
            <person name="Kulichevskaya I.S."/>
            <person name="Mardanov A.V."/>
            <person name="Dedysh S.N."/>
        </authorList>
    </citation>
    <scope>NUCLEOTIDE SEQUENCE</scope>
    <source>
        <strain evidence="2">SP5</strain>
    </source>
</reference>
<proteinExistence type="predicted"/>
<dbReference type="AlphaFoldDB" id="A0A225D5Y5"/>
<evidence type="ECO:0000313" key="3">
    <source>
        <dbReference type="Proteomes" id="UP000214646"/>
    </source>
</evidence>
<dbReference type="Pfam" id="PF23140">
    <property type="entry name" value="Gp80"/>
    <property type="match status" value="1"/>
</dbReference>
<evidence type="ECO:0000313" key="2">
    <source>
        <dbReference type="EMBL" id="OWK37000.1"/>
    </source>
</evidence>